<evidence type="ECO:0000256" key="1">
    <source>
        <dbReference type="ARBA" id="ARBA00004651"/>
    </source>
</evidence>
<dbReference type="AlphaFoldDB" id="A0A1L6RDZ4"/>
<comment type="subcellular location">
    <subcellularLocation>
        <location evidence="1">Cell membrane</location>
        <topology evidence="1">Multi-pass membrane protein</topology>
    </subcellularLocation>
</comment>
<evidence type="ECO:0000256" key="3">
    <source>
        <dbReference type="ARBA" id="ARBA00022475"/>
    </source>
</evidence>
<evidence type="ECO:0000256" key="7">
    <source>
        <dbReference type="SAM" id="Phobius"/>
    </source>
</evidence>
<keyword evidence="5 7" id="KW-1133">Transmembrane helix</keyword>
<evidence type="ECO:0000256" key="5">
    <source>
        <dbReference type="ARBA" id="ARBA00022989"/>
    </source>
</evidence>
<evidence type="ECO:0000256" key="4">
    <source>
        <dbReference type="ARBA" id="ARBA00022692"/>
    </source>
</evidence>
<feature type="domain" description="Major facilitator superfamily (MFS) profile" evidence="8">
    <location>
        <begin position="10"/>
        <end position="407"/>
    </location>
</feature>
<sequence length="412" mass="45852">MQEFMALNRNLKLRTLTVFLTVLLGSSIGPNMTIYYVQYFGAFVSGFLLMVVSVAGFIAGLYGGHLSDVWGRKRTMLTGSALIISGYTLAMLMNAPWYTNPYITFIGFLTASIGSSLADPAEQAMMIDASTIKNRKFVYALIYWVINIGVMLGAAIGGWFFRDYLFELLLGSVFVGVVNASIIKFGMAETLNMENVHANSSVWSAVRSYGRVLSDKRYVLFMFGSIFSVVIYSQPDFYLAAHLTQFFHDYTFMGIHFYGQRMLSFMLVINTVMIVLVMNLINRYTNRWPLIKSFAIGTFIQGFGFALSFLLRDFWPLVIVAVVFTLGEIINVPSSQTMRADMMNPEQIGAYSGAFAATRPVGNIISGMMVSLSQFTNDWGMAGVLMIGTLIAMVTIVQAAKMPAQFKTETMQ</sequence>
<keyword evidence="10" id="KW-1185">Reference proteome</keyword>
<dbReference type="InterPro" id="IPR011701">
    <property type="entry name" value="MFS"/>
</dbReference>
<evidence type="ECO:0000259" key="8">
    <source>
        <dbReference type="PROSITE" id="PS50850"/>
    </source>
</evidence>
<feature type="transmembrane region" description="Helical" evidence="7">
    <location>
        <begin position="353"/>
        <end position="373"/>
    </location>
</feature>
<dbReference type="Gene3D" id="1.20.1250.20">
    <property type="entry name" value="MFS general substrate transporter like domains"/>
    <property type="match status" value="1"/>
</dbReference>
<feature type="transmembrane region" description="Helical" evidence="7">
    <location>
        <begin position="379"/>
        <end position="397"/>
    </location>
</feature>
<feature type="transmembrane region" description="Helical" evidence="7">
    <location>
        <begin position="138"/>
        <end position="158"/>
    </location>
</feature>
<dbReference type="EMBL" id="CP014332">
    <property type="protein sequence ID" value="APS42682.1"/>
    <property type="molecule type" value="Genomic_DNA"/>
</dbReference>
<keyword evidence="2" id="KW-0813">Transport</keyword>
<feature type="transmembrane region" description="Helical" evidence="7">
    <location>
        <begin position="255"/>
        <end position="278"/>
    </location>
</feature>
<evidence type="ECO:0000313" key="10">
    <source>
        <dbReference type="Proteomes" id="UP000185473"/>
    </source>
</evidence>
<dbReference type="GO" id="GO:0022857">
    <property type="term" value="F:transmembrane transporter activity"/>
    <property type="evidence" value="ECO:0007669"/>
    <property type="project" value="InterPro"/>
</dbReference>
<dbReference type="InterPro" id="IPR036259">
    <property type="entry name" value="MFS_trans_sf"/>
</dbReference>
<feature type="transmembrane region" description="Helical" evidence="7">
    <location>
        <begin position="40"/>
        <end position="63"/>
    </location>
</feature>
<evidence type="ECO:0000313" key="9">
    <source>
        <dbReference type="EMBL" id="APS42682.1"/>
    </source>
</evidence>
<dbReference type="Proteomes" id="UP000185473">
    <property type="component" value="Chromosome"/>
</dbReference>
<feature type="transmembrane region" description="Helical" evidence="7">
    <location>
        <begin position="314"/>
        <end position="332"/>
    </location>
</feature>
<feature type="transmembrane region" description="Helical" evidence="7">
    <location>
        <begin position="164"/>
        <end position="183"/>
    </location>
</feature>
<keyword evidence="6 7" id="KW-0472">Membrane</keyword>
<dbReference type="InterPro" id="IPR020846">
    <property type="entry name" value="MFS_dom"/>
</dbReference>
<keyword evidence="4 7" id="KW-0812">Transmembrane</keyword>
<dbReference type="CDD" id="cd17329">
    <property type="entry name" value="MFS_MdtH_MDR_like"/>
    <property type="match status" value="1"/>
</dbReference>
<dbReference type="OrthoDB" id="9793283at2"/>
<dbReference type="SUPFAM" id="SSF103473">
    <property type="entry name" value="MFS general substrate transporter"/>
    <property type="match status" value="1"/>
</dbReference>
<dbReference type="KEGG" id="wjo:FOL01_1823"/>
<feature type="transmembrane region" description="Helical" evidence="7">
    <location>
        <begin position="75"/>
        <end position="95"/>
    </location>
</feature>
<evidence type="ECO:0000256" key="2">
    <source>
        <dbReference type="ARBA" id="ARBA00022448"/>
    </source>
</evidence>
<name>A0A1L6RDZ4_9LACO</name>
<dbReference type="Pfam" id="PF07690">
    <property type="entry name" value="MFS_1"/>
    <property type="match status" value="1"/>
</dbReference>
<protein>
    <submittedName>
        <fullName evidence="9">Multidrug resistance protein B</fullName>
    </submittedName>
</protein>
<dbReference type="RefSeq" id="WP_075270415.1">
    <property type="nucleotide sequence ID" value="NZ_CP014332.1"/>
</dbReference>
<feature type="transmembrane region" description="Helical" evidence="7">
    <location>
        <begin position="101"/>
        <end position="118"/>
    </location>
</feature>
<dbReference type="STRING" id="1631871.FOL01_1823"/>
<gene>
    <name evidence="9" type="ORF">FOL01_1823</name>
</gene>
<dbReference type="PANTHER" id="PTHR23517">
    <property type="entry name" value="RESISTANCE PROTEIN MDTM, PUTATIVE-RELATED-RELATED"/>
    <property type="match status" value="1"/>
</dbReference>
<dbReference type="InterPro" id="IPR050171">
    <property type="entry name" value="MFS_Transporters"/>
</dbReference>
<evidence type="ECO:0000256" key="6">
    <source>
        <dbReference type="ARBA" id="ARBA00023136"/>
    </source>
</evidence>
<dbReference type="PANTHER" id="PTHR23517:SF3">
    <property type="entry name" value="INTEGRAL MEMBRANE TRANSPORT PROTEIN"/>
    <property type="match status" value="1"/>
</dbReference>
<reference evidence="9 10" key="1">
    <citation type="submission" date="2016-02" db="EMBL/GenBank/DDBJ databases">
        <title>Complete Genome Sequence of Weissella jogaejeotgali FOL01.</title>
        <authorList>
            <person name="Lee J.-H."/>
            <person name="Ku H.-J."/>
        </authorList>
    </citation>
    <scope>NUCLEOTIDE SEQUENCE [LARGE SCALE GENOMIC DNA]</scope>
    <source>
        <strain evidence="9 10">FOL01</strain>
    </source>
</reference>
<feature type="transmembrane region" description="Helical" evidence="7">
    <location>
        <begin position="290"/>
        <end position="308"/>
    </location>
</feature>
<keyword evidence="3" id="KW-1003">Cell membrane</keyword>
<proteinExistence type="predicted"/>
<accession>A0A1L6RDZ4</accession>
<dbReference type="PROSITE" id="PS50850">
    <property type="entry name" value="MFS"/>
    <property type="match status" value="1"/>
</dbReference>
<feature type="transmembrane region" description="Helical" evidence="7">
    <location>
        <begin position="218"/>
        <end position="235"/>
    </location>
</feature>
<dbReference type="GO" id="GO:0005886">
    <property type="term" value="C:plasma membrane"/>
    <property type="evidence" value="ECO:0007669"/>
    <property type="project" value="UniProtKB-SubCell"/>
</dbReference>
<organism evidence="9 10">
    <name type="scientific">Weissella jogaejeotgali</name>
    <dbReference type="NCBI Taxonomy" id="1631871"/>
    <lineage>
        <taxon>Bacteria</taxon>
        <taxon>Bacillati</taxon>
        <taxon>Bacillota</taxon>
        <taxon>Bacilli</taxon>
        <taxon>Lactobacillales</taxon>
        <taxon>Lactobacillaceae</taxon>
        <taxon>Weissella</taxon>
    </lineage>
</organism>